<gene>
    <name evidence="2" type="ORF">AWH56_023115</name>
    <name evidence="1" type="ORF">AWH56_14775</name>
</gene>
<proteinExistence type="predicted"/>
<reference evidence="1 3" key="1">
    <citation type="submission" date="2016-10" db="EMBL/GenBank/DDBJ databases">
        <title>Draft genome sequences of four alkaliphilic bacteria belonging to the Anaerobacillus genus.</title>
        <authorList>
            <person name="Bassil N.M."/>
            <person name="Lloyd J.R."/>
        </authorList>
    </citation>
    <scope>NUCLEOTIDE SEQUENCE [LARGE SCALE GENOMIC DNA]</scope>
    <source>
        <strain evidence="1 3">NB2006</strain>
    </source>
</reference>
<dbReference type="RefSeq" id="WP_071317802.1">
    <property type="nucleotide sequence ID" value="NZ_CP063356.2"/>
</dbReference>
<name>A0A1S2LLA5_9BACI</name>
<reference evidence="2 3" key="2">
    <citation type="journal article" date="2017" name="Genome Announc.">
        <title>Draft Genome Sequences of Four Alkaliphilic Bacteria Belonging to the Anaerobacillus Genus.</title>
        <authorList>
            <person name="Bassil N.M."/>
            <person name="Lloyd J.R."/>
        </authorList>
    </citation>
    <scope>NUCLEOTIDE SEQUENCE [LARGE SCALE GENOMIC DNA]</scope>
    <source>
        <strain evidence="2 3">NB2006</strain>
    </source>
</reference>
<organism evidence="1 3">
    <name type="scientific">Anaerobacillus isosaccharinicus</name>
    <dbReference type="NCBI Taxonomy" id="1532552"/>
    <lineage>
        <taxon>Bacteria</taxon>
        <taxon>Bacillati</taxon>
        <taxon>Bacillota</taxon>
        <taxon>Bacilli</taxon>
        <taxon>Bacillales</taxon>
        <taxon>Bacillaceae</taxon>
        <taxon>Anaerobacillus</taxon>
    </lineage>
</organism>
<dbReference type="AlphaFoldDB" id="A0A1S2LLA5"/>
<reference evidence="2" key="4">
    <citation type="submission" date="2020-10" db="EMBL/GenBank/DDBJ databases">
        <authorList>
            <person name="Bassil N.M."/>
            <person name="Lloyd J.R."/>
        </authorList>
    </citation>
    <scope>NUCLEOTIDE SEQUENCE</scope>
    <source>
        <strain evidence="2">NB2006</strain>
    </source>
</reference>
<dbReference type="PROSITE" id="PS51257">
    <property type="entry name" value="PROKAR_LIPOPROTEIN"/>
    <property type="match status" value="1"/>
</dbReference>
<reference evidence="2 3" key="3">
    <citation type="journal article" date="2019" name="Int. J. Syst. Evol. Microbiol.">
        <title>Anaerobacillus isosaccharinicus sp. nov., an alkaliphilic bacterium which degrades isosaccharinic acid.</title>
        <authorList>
            <person name="Bassil N.M."/>
            <person name="Lloyd J.R."/>
        </authorList>
    </citation>
    <scope>NUCLEOTIDE SEQUENCE [LARGE SCALE GENOMIC DNA]</scope>
    <source>
        <strain evidence="2 3">NB2006</strain>
    </source>
</reference>
<keyword evidence="3" id="KW-1185">Reference proteome</keyword>
<dbReference type="KEGG" id="aia:AWH56_023115"/>
<evidence type="ECO:0000313" key="1">
    <source>
        <dbReference type="EMBL" id="OIJ12225.1"/>
    </source>
</evidence>
<dbReference type="Proteomes" id="UP000180175">
    <property type="component" value="Chromosome"/>
</dbReference>
<dbReference type="EMBL" id="CP063356">
    <property type="protein sequence ID" value="QOY35534.1"/>
    <property type="molecule type" value="Genomic_DNA"/>
</dbReference>
<sequence length="206" mass="23755">MKYKLALFPVIIWALLILAGCLNNAFEELSVDLSDIPHMNIGSEMPRLLYADDNIAVIQGTFGVIVYNMQNSLVSNRISYEHMKPYDISMMLASVSQDGTTIYIGNDDMSFSNEILYTHQYDISSRVIKETKEQPSGVFIPNTIETPGYNEQYDKYFDLQYLTSDKIVEFNNLFIYLRSLDWNIKNLQIVICKYEDGESKVFDVFN</sequence>
<dbReference type="EMBL" id="LQXD01000129">
    <property type="protein sequence ID" value="OIJ12225.1"/>
    <property type="molecule type" value="Genomic_DNA"/>
</dbReference>
<protein>
    <submittedName>
        <fullName evidence="1">Uncharacterized protein</fullName>
    </submittedName>
</protein>
<evidence type="ECO:0000313" key="2">
    <source>
        <dbReference type="EMBL" id="QOY35534.1"/>
    </source>
</evidence>
<evidence type="ECO:0000313" key="3">
    <source>
        <dbReference type="Proteomes" id="UP000180175"/>
    </source>
</evidence>
<accession>A0A1S2LLA5</accession>
<dbReference type="OrthoDB" id="2966923at2"/>